<dbReference type="SUPFAM" id="SSF56112">
    <property type="entry name" value="Protein kinase-like (PK-like)"/>
    <property type="match status" value="1"/>
</dbReference>
<dbReference type="Pfam" id="PF12063">
    <property type="entry name" value="ATG1-like_MIT1"/>
    <property type="match status" value="1"/>
</dbReference>
<dbReference type="InterPro" id="IPR022708">
    <property type="entry name" value="Atg1-like_tMIT"/>
</dbReference>
<dbReference type="PRINTS" id="PR00756">
    <property type="entry name" value="ALADIPTASE"/>
</dbReference>
<evidence type="ECO:0000256" key="9">
    <source>
        <dbReference type="ARBA" id="ARBA00022723"/>
    </source>
</evidence>
<keyword evidence="10 24" id="KW-0547">Nucleotide-binding</keyword>
<evidence type="ECO:0000256" key="1">
    <source>
        <dbReference type="ARBA" id="ARBA00004623"/>
    </source>
</evidence>
<feature type="transmembrane region" description="Helical" evidence="26">
    <location>
        <begin position="1651"/>
        <end position="1676"/>
    </location>
</feature>
<dbReference type="InterPro" id="IPR050344">
    <property type="entry name" value="Peptidase_M1_aminopeptidases"/>
</dbReference>
<dbReference type="Pfam" id="PF00069">
    <property type="entry name" value="Pkinase"/>
    <property type="match status" value="1"/>
</dbReference>
<keyword evidence="13 22" id="KW-0862">Zinc</keyword>
<evidence type="ECO:0000256" key="26">
    <source>
        <dbReference type="SAM" id="Phobius"/>
    </source>
</evidence>
<feature type="compositionally biased region" description="Polar residues" evidence="25">
    <location>
        <begin position="2860"/>
        <end position="2870"/>
    </location>
</feature>
<comment type="subcellular location">
    <subcellularLocation>
        <location evidence="1">Preautophagosomal structure membrane</location>
        <topology evidence="1">Peripheral membrane protein</topology>
    </subcellularLocation>
</comment>
<keyword evidence="5" id="KW-0813">Transport</keyword>
<feature type="transmembrane region" description="Helical" evidence="26">
    <location>
        <begin position="1705"/>
        <end position="1725"/>
    </location>
</feature>
<gene>
    <name evidence="28" type="ORF">DDE83_008338</name>
</gene>
<evidence type="ECO:0000256" key="5">
    <source>
        <dbReference type="ARBA" id="ARBA00022448"/>
    </source>
</evidence>
<evidence type="ECO:0000259" key="27">
    <source>
        <dbReference type="PROSITE" id="PS50011"/>
    </source>
</evidence>
<dbReference type="GO" id="GO:0016853">
    <property type="term" value="F:isomerase activity"/>
    <property type="evidence" value="ECO:0007669"/>
    <property type="project" value="UniProtKB-KW"/>
</dbReference>
<dbReference type="InterPro" id="IPR014782">
    <property type="entry name" value="Peptidase_M1_dom"/>
</dbReference>
<dbReference type="GO" id="GO:0004674">
    <property type="term" value="F:protein serine/threonine kinase activity"/>
    <property type="evidence" value="ECO:0007669"/>
    <property type="project" value="UniProtKB-KW"/>
</dbReference>
<dbReference type="InterPro" id="IPR045357">
    <property type="entry name" value="Aminopeptidase_N-like_N"/>
</dbReference>
<evidence type="ECO:0000256" key="24">
    <source>
        <dbReference type="PROSITE-ProRule" id="PRU10141"/>
    </source>
</evidence>
<dbReference type="FunFam" id="1.25.50.20:FF:000002">
    <property type="entry name" value="Aminopeptidase"/>
    <property type="match status" value="1"/>
</dbReference>
<reference evidence="29" key="1">
    <citation type="submission" date="2018-05" db="EMBL/GenBank/DDBJ databases">
        <title>Draft genome sequence of Stemphylium lycopersici strain CIDEFI 213.</title>
        <authorList>
            <person name="Medina R."/>
            <person name="Franco M.E.E."/>
            <person name="Lucentini C.G."/>
            <person name="Saparrat M.C.N."/>
            <person name="Balatti P.A."/>
        </authorList>
    </citation>
    <scope>NUCLEOTIDE SEQUENCE [LARGE SCALE GENOMIC DNA]</scope>
    <source>
        <strain evidence="29">CIDEFI 213</strain>
    </source>
</reference>
<dbReference type="GO" id="GO:0042277">
    <property type="term" value="F:peptide binding"/>
    <property type="evidence" value="ECO:0007669"/>
    <property type="project" value="TreeGrafter"/>
</dbReference>
<dbReference type="EMBL" id="QGDH01000191">
    <property type="protein sequence ID" value="RAR03110.1"/>
    <property type="molecule type" value="Genomic_DNA"/>
</dbReference>
<evidence type="ECO:0000256" key="7">
    <source>
        <dbReference type="ARBA" id="ARBA00022670"/>
    </source>
</evidence>
<comment type="cofactor">
    <cofactor evidence="22">
        <name>Zn(2+)</name>
        <dbReference type="ChEBI" id="CHEBI:29105"/>
    </cofactor>
    <text evidence="22">Binds 1 zinc ion per subunit.</text>
</comment>
<evidence type="ECO:0000256" key="11">
    <source>
        <dbReference type="ARBA" id="ARBA00022777"/>
    </source>
</evidence>
<dbReference type="SUPFAM" id="SSF63737">
    <property type="entry name" value="Leukotriene A4 hydrolase N-terminal domain"/>
    <property type="match status" value="1"/>
</dbReference>
<dbReference type="Proteomes" id="UP000249619">
    <property type="component" value="Unassembled WGS sequence"/>
</dbReference>
<dbReference type="Gene3D" id="1.10.510.10">
    <property type="entry name" value="Transferase(Phosphotransferase) domain 1"/>
    <property type="match status" value="1"/>
</dbReference>
<dbReference type="SMART" id="SM00220">
    <property type="entry name" value="S_TKc"/>
    <property type="match status" value="1"/>
</dbReference>
<keyword evidence="14 24" id="KW-0067">ATP-binding</keyword>
<feature type="transmembrane region" description="Helical" evidence="26">
    <location>
        <begin position="1332"/>
        <end position="1353"/>
    </location>
</feature>
<keyword evidence="16" id="KW-0072">Autophagy</keyword>
<dbReference type="GO" id="GO:0015031">
    <property type="term" value="P:protein transport"/>
    <property type="evidence" value="ECO:0007669"/>
    <property type="project" value="UniProtKB-KW"/>
</dbReference>
<evidence type="ECO:0000256" key="20">
    <source>
        <dbReference type="ARBA" id="ARBA00048679"/>
    </source>
</evidence>
<evidence type="ECO:0000313" key="29">
    <source>
        <dbReference type="Proteomes" id="UP000249619"/>
    </source>
</evidence>
<feature type="region of interest" description="Disordered" evidence="25">
    <location>
        <begin position="2253"/>
        <end position="2394"/>
    </location>
</feature>
<sequence>MHCFRHNGASALQNGRVLPSRPAIAVTTVTATSFRSRLRPRRNLLLHTLSSPTTSSRYPATHAQLRHATPRPSPPPPPPRHSLAAPVRYCSHRRNMCKHFGVDGHSSIDITKGREVLPTNVKPMHYDLTLEPDFEKFTYNGTVVIDLDVVDDTTSISLNTNELRIHSTKVAAGEQLLTHSPNVTTDDDAQITKVSFDHTIPSGTKAKLTMTFSGILNDTMAGFYRSSFKSEDGSTTYMATTQMEPTDARRAFPCFDEPALKATFTVTLIADDKMTCLSNMDVASEKQVESAITGSKRKAVTFNPTPLMSTYLLCFIVGELNFIETNNFRVPVRVYAPKDRDIEHGRFSLELAAKTLEFYEKTFNSPFPLPKMDMVAIPDFSAGAMENWGLVTYRVVDVLIDEKASGAATKQRVAETVQHELAHQWFGNLVTMDFWDGLWLNEGFATWMSWYSCNVFYPDWKVWEGYVTDNLASALSLDSLRSSHPIEMPVKRADEINQIFDAISYSKGSSVIRMISKWVGEDTFMEGIRRYLKKHAYGNTETGDLWAALTDASGKDVGKVMDIWTKKVGYPVVAVTEGTDSIHLKQNRFLRTADVKPEEDQTLYPVFLGLRTKDGVDEDLTLFDREADFKLKDLDFFKLNADHSGLYRTSYTPERLRKLGIAAKEGLLTVEDRAGMIADAGSLAASGYQKTSGILSLLDSFKHEAEFVVWGEILARIGTLRAAWMFEDQKTRDALKKFQLELSADKAHELGWTFSEQDGHIEQQFKGLMFGAAGMAGDEKITQACFDMFAKFKAGDKSAIHPNIRGSVYAIVLNNGGEEEYNAIVNEARNAVTSDERNSALRSLGRAKSPQLMQRTLDMALSEEVKGQDIYLPIGALRTHPAGCHALWNWVKENWAELERRLPPSLSMLSSVVAITTSCFTHREHIEDIEAFFNDKSTKGFDMALSQSLDSINAKAAWVARDSQDVDGWLEDHNRARASIPRWHTEIEEKLTQRAMSQDATQPDSPALAPAPAPADVDHVQLFRRSPHPYLRHRDEIRGQSPERTADVASQAQLPHHAVHDRDGRKRRKPASQSPSESGTEADDEGCSLVKALPAPPLRPHKGLRESRPLETGEWASPLLTPTQIDDEAKNFSADFFDGTKKNQPKGSVFHVDDETRAARQKYMQRRRNELHHSNLKLRRRIHLPAAFDPATILYPPLLPVLIAISLFASSPKPLLPNILLGLAALPARLIPSNSSPGYSSLHWLISIIPLIAAENTDIPSRLSAEKPYKLKLPSSHRGMDPELLVCLFPLHQALLPPLYYLTTTSLLPTELHLLSGGLINLFLFSESPQSVILAVLLWFGGLGVFIFCGRILKWGVALARIPRWRLRHAGRVIRARQNFLQILNNSLGSRHNRGGGAVDGSDSDADEDDVASGTLYKTKSLKAGMVSFGNRSETPSRVAELHSAAEMSKESPQKQHDVAEEPRSAGRKRRNTLPVLAAENHTAQHRYSHRKRSRSIAHSYLSLTPTQAWMRKWLYAAYVYVVVVILILGPIRYAIGEYALHHHEPFGWAIGYLFGNIASLRWKVFEWDLEWWVPLPARLDADDLAGQLPVALRLSQDTLGEANMRILLCIYCGGTILAGLISVFSLSALVEVDTRRKVFHGTMVAMLLPTIYIDPCFVALALSLVLAVFILLDLIRASQLPPLSKPIARFLTPYVDGRDLRGPVVVSHIFLLIGCAIPLWLSLAGVERTGDEPWRDWGVKKRDVSMVSGVVCVGMGDAAASLIGRRYGRRRWPWAGGKSLEGSLAFAVAVTIGLVMGRAWLYIGWGSNHVMEKEAEGRAMAAGVTIGKAAVCAMGASLNEAVLTGGNDNVIVPVVLWILVRGVGLHPVPASALGIGLGCSAGAASMASSPPSSHAPRRSGASPSSSATSGSEQIIGKFKRMHHIGKGSFAEVYRGIHIKPPPQEKRQSVAIKSVNMNKLNKKLKDNLVSEITILRSLHHPHIVSLIDCQEAPSRMHIIMEFCELGDLSAFIKKRTDLVNHPQTQRMIEKYPNPSVGGLNEVVVRHFAKQMASALEFLRSKNYIHRDLKPQNLLLNPSSIFYSQSGTLERMPLAASANSLIPATGIASLPMLKIADFGFARILPTTSLAETLCGSPLYMAPEILRYEKYDAKADLWSVGTVLFEMMCARPPFRANNHVELLRKIEERKDQVRFPEGLICSRAMKTLIRALLKRKPTERMSYESFFADSVIRDEIPDMVDEDLPGSMQASERLQASALEPPAEPSRQIQRVPVDMDRQVAENPYVPSPRDRVGVGMTPPSRPSSRPVSGNYSSTAPHPASRRSSNTPIEPNEDRISHREHRRPMLTNAATAPGRPLSLHDQPATGNSTSHRRRYSRDDQAPAPTGLKEHLDRERIPQRAEANVLREAVERAAQDNALDEGFVFVEKRRVEIDALADEIANSPQTQRDRPIHRESAMKRRSTTQGSPTSITGAVPSKAIQIQQKPTITHQRTGSYSRRQYRPSFETATSALSKAMNMVNIRGLGLSPPVMKGVSPPPPQGYSAFPAYPTAQSSMLLVGDSGKTMGKDEDILAVRRIEDLAQLSHVVYGFAEVKYSQLVPVAPSDPALGGGPTGVARKPNNDIVEYDDEDDDELTPDTILLISEEALVLFVKTLAMLNKAMDLTGSYWNRARRNSGPDGTSRTNAKLGQVVSWMRDRFNECCVKSEIVARKLKQAQQQLPVDHPSHPQNQSAASGSATAVGSAENILLTTGVTAEKLLYDRSLEMSRQAAIDELTGHNLGDCDINYWTAITMLQAVLEEEEDLPGTKSEAEEINGLDGEDRRSIQKLLEQMRSRQRALKKKLDALKTQKRSSITSAPAPHSIGRSSPSPAAVK</sequence>
<feature type="binding site" evidence="22">
    <location>
        <position position="442"/>
    </location>
    <ligand>
        <name>Zn(2+)</name>
        <dbReference type="ChEBI" id="CHEBI:29105"/>
        <note>catalytic</note>
    </ligand>
</feature>
<dbReference type="GO" id="GO:0008270">
    <property type="term" value="F:zinc ion binding"/>
    <property type="evidence" value="ECO:0007669"/>
    <property type="project" value="InterPro"/>
</dbReference>
<keyword evidence="11 28" id="KW-0418">Kinase</keyword>
<dbReference type="PROSITE" id="PS50011">
    <property type="entry name" value="PROTEIN_KINASE_DOM"/>
    <property type="match status" value="1"/>
</dbReference>
<evidence type="ECO:0000256" key="6">
    <source>
        <dbReference type="ARBA" id="ARBA00022527"/>
    </source>
</evidence>
<feature type="region of interest" description="Disordered" evidence="25">
    <location>
        <begin position="1433"/>
        <end position="1475"/>
    </location>
</feature>
<dbReference type="GO" id="GO:0106310">
    <property type="term" value="F:protein serine kinase activity"/>
    <property type="evidence" value="ECO:0007669"/>
    <property type="project" value="RHEA"/>
</dbReference>
<dbReference type="Gene3D" id="2.60.40.1730">
    <property type="entry name" value="tricorn interacting facor f3 domain"/>
    <property type="match status" value="1"/>
</dbReference>
<evidence type="ECO:0000256" key="23">
    <source>
        <dbReference type="PIRSR" id="PIRSR634016-4"/>
    </source>
</evidence>
<keyword evidence="26" id="KW-0472">Membrane</keyword>
<dbReference type="GO" id="GO:0070006">
    <property type="term" value="F:metalloaminopeptidase activity"/>
    <property type="evidence" value="ECO:0007669"/>
    <property type="project" value="TreeGrafter"/>
</dbReference>
<feature type="region of interest" description="Disordered" evidence="25">
    <location>
        <begin position="2798"/>
        <end position="2818"/>
    </location>
</feature>
<evidence type="ECO:0000256" key="17">
    <source>
        <dbReference type="ARBA" id="ARBA00023049"/>
    </source>
</evidence>
<keyword evidence="7" id="KW-0645">Protease</keyword>
<feature type="region of interest" description="Disordered" evidence="25">
    <location>
        <begin position="993"/>
        <end position="1124"/>
    </location>
</feature>
<dbReference type="CDD" id="cd09601">
    <property type="entry name" value="M1_APN-Q_like"/>
    <property type="match status" value="1"/>
</dbReference>
<dbReference type="GO" id="GO:0006508">
    <property type="term" value="P:proteolysis"/>
    <property type="evidence" value="ECO:0007669"/>
    <property type="project" value="UniProtKB-KW"/>
</dbReference>
<feature type="compositionally biased region" description="Low complexity" evidence="25">
    <location>
        <begin position="1887"/>
        <end position="1912"/>
    </location>
</feature>
<dbReference type="InterPro" id="IPR008271">
    <property type="entry name" value="Ser/Thr_kinase_AS"/>
</dbReference>
<comment type="similarity">
    <text evidence="2">Belongs to the peptidase M1 family.</text>
</comment>
<dbReference type="InterPro" id="IPR042097">
    <property type="entry name" value="Aminopeptidase_N-like_N_sf"/>
</dbReference>
<keyword evidence="17" id="KW-0482">Metalloprotease</keyword>
<feature type="compositionally biased region" description="Basic and acidic residues" evidence="25">
    <location>
        <begin position="1448"/>
        <end position="1465"/>
    </location>
</feature>
<dbReference type="Pfam" id="PF01433">
    <property type="entry name" value="Peptidase_M1"/>
    <property type="match status" value="1"/>
</dbReference>
<evidence type="ECO:0000256" key="16">
    <source>
        <dbReference type="ARBA" id="ARBA00023006"/>
    </source>
</evidence>
<organism evidence="28 29">
    <name type="scientific">Stemphylium lycopersici</name>
    <name type="common">Tomato gray leaf spot disease fungus</name>
    <name type="synonym">Thyrospora lycopersici</name>
    <dbReference type="NCBI Taxonomy" id="183478"/>
    <lineage>
        <taxon>Eukaryota</taxon>
        <taxon>Fungi</taxon>
        <taxon>Dikarya</taxon>
        <taxon>Ascomycota</taxon>
        <taxon>Pezizomycotina</taxon>
        <taxon>Dothideomycetes</taxon>
        <taxon>Pleosporomycetidae</taxon>
        <taxon>Pleosporales</taxon>
        <taxon>Pleosporineae</taxon>
        <taxon>Pleosporaceae</taxon>
        <taxon>Stemphylium</taxon>
    </lineage>
</organism>
<dbReference type="PANTHER" id="PTHR11533">
    <property type="entry name" value="PROTEASE M1 ZINC METALLOPROTEASE"/>
    <property type="match status" value="1"/>
</dbReference>
<feature type="site" description="Transition state stabilizer" evidence="23">
    <location>
        <position position="505"/>
    </location>
</feature>
<dbReference type="InterPro" id="IPR024571">
    <property type="entry name" value="ERAP1-like_C_dom"/>
</dbReference>
<feature type="active site" description="Proton acceptor" evidence="21">
    <location>
        <position position="420"/>
    </location>
</feature>
<dbReference type="Gene3D" id="2.60.40.1910">
    <property type="match status" value="1"/>
</dbReference>
<feature type="transmembrane region" description="Helical" evidence="26">
    <location>
        <begin position="1607"/>
        <end position="1631"/>
    </location>
</feature>
<keyword evidence="29" id="KW-1185">Reference proteome</keyword>
<dbReference type="Pfam" id="PF17900">
    <property type="entry name" value="Peptidase_M1_N"/>
    <property type="match status" value="1"/>
</dbReference>
<feature type="transmembrane region" description="Helical" evidence="26">
    <location>
        <begin position="1785"/>
        <end position="1806"/>
    </location>
</feature>
<feature type="transmembrane region" description="Helical" evidence="26">
    <location>
        <begin position="1546"/>
        <end position="1563"/>
    </location>
</feature>
<feature type="transmembrane region" description="Helical" evidence="26">
    <location>
        <begin position="1745"/>
        <end position="1764"/>
    </location>
</feature>
<evidence type="ECO:0000313" key="28">
    <source>
        <dbReference type="EMBL" id="RAR03110.1"/>
    </source>
</evidence>
<dbReference type="Pfam" id="PF11838">
    <property type="entry name" value="ERAP1_C"/>
    <property type="match status" value="1"/>
</dbReference>
<feature type="binding site" evidence="22">
    <location>
        <position position="419"/>
    </location>
    <ligand>
        <name>Zn(2+)</name>
        <dbReference type="ChEBI" id="CHEBI:29105"/>
        <note>catalytic</note>
    </ligand>
</feature>
<keyword evidence="4" id="KW-0031">Aminopeptidase</keyword>
<dbReference type="SUPFAM" id="SSF55486">
    <property type="entry name" value="Metalloproteases ('zincins'), catalytic domain"/>
    <property type="match status" value="1"/>
</dbReference>
<keyword evidence="12" id="KW-0378">Hydrolase</keyword>
<dbReference type="Pfam" id="PF21127">
    <property type="entry name" value="ATG1-like_MIT2"/>
    <property type="match status" value="1"/>
</dbReference>
<evidence type="ECO:0000256" key="18">
    <source>
        <dbReference type="ARBA" id="ARBA00030237"/>
    </source>
</evidence>
<dbReference type="FunFam" id="1.10.390.10:FF:000001">
    <property type="entry name" value="Aminopeptidase"/>
    <property type="match status" value="1"/>
</dbReference>
<comment type="catalytic activity">
    <reaction evidence="19">
        <text>L-threonyl-[protein] + ATP = O-phospho-L-threonyl-[protein] + ADP + H(+)</text>
        <dbReference type="Rhea" id="RHEA:46608"/>
        <dbReference type="Rhea" id="RHEA-COMP:11060"/>
        <dbReference type="Rhea" id="RHEA-COMP:11605"/>
        <dbReference type="ChEBI" id="CHEBI:15378"/>
        <dbReference type="ChEBI" id="CHEBI:30013"/>
        <dbReference type="ChEBI" id="CHEBI:30616"/>
        <dbReference type="ChEBI" id="CHEBI:61977"/>
        <dbReference type="ChEBI" id="CHEBI:456216"/>
        <dbReference type="EC" id="2.7.11.1"/>
    </reaction>
</comment>
<accession>A0A364MTN8</accession>
<feature type="compositionally biased region" description="Polar residues" evidence="25">
    <location>
        <begin position="2308"/>
        <end position="2327"/>
    </location>
</feature>
<evidence type="ECO:0000256" key="3">
    <source>
        <dbReference type="ARBA" id="ARBA00012513"/>
    </source>
</evidence>
<feature type="compositionally biased region" description="Basic and acidic residues" evidence="25">
    <location>
        <begin position="2385"/>
        <end position="2394"/>
    </location>
</feature>
<dbReference type="InterPro" id="IPR027268">
    <property type="entry name" value="Peptidase_M4/M1_CTD_sf"/>
</dbReference>
<feature type="binding site" evidence="22">
    <location>
        <position position="423"/>
    </location>
    <ligand>
        <name>Zn(2+)</name>
        <dbReference type="ChEBI" id="CHEBI:29105"/>
        <note>catalytic</note>
    </ligand>
</feature>
<evidence type="ECO:0000256" key="12">
    <source>
        <dbReference type="ARBA" id="ARBA00022801"/>
    </source>
</evidence>
<evidence type="ECO:0000256" key="21">
    <source>
        <dbReference type="PIRSR" id="PIRSR634016-1"/>
    </source>
</evidence>
<keyword evidence="26" id="KW-0812">Transmembrane</keyword>
<dbReference type="Gene3D" id="1.25.50.20">
    <property type="match status" value="1"/>
</dbReference>
<evidence type="ECO:0000256" key="4">
    <source>
        <dbReference type="ARBA" id="ARBA00022438"/>
    </source>
</evidence>
<dbReference type="FunFam" id="2.60.40.1730:FF:000002">
    <property type="entry name" value="Aminopeptidase"/>
    <property type="match status" value="1"/>
</dbReference>
<evidence type="ECO:0000256" key="13">
    <source>
        <dbReference type="ARBA" id="ARBA00022833"/>
    </source>
</evidence>
<keyword evidence="28" id="KW-0413">Isomerase</keyword>
<feature type="compositionally biased region" description="Basic and acidic residues" evidence="25">
    <location>
        <begin position="2444"/>
        <end position="2455"/>
    </location>
</feature>
<feature type="region of interest" description="Disordered" evidence="25">
    <location>
        <begin position="48"/>
        <end position="82"/>
    </location>
</feature>
<keyword evidence="15" id="KW-0653">Protein transport</keyword>
<dbReference type="InterPro" id="IPR000719">
    <property type="entry name" value="Prot_kinase_dom"/>
</dbReference>
<feature type="binding site" evidence="24">
    <location>
        <position position="1953"/>
    </location>
    <ligand>
        <name>ATP</name>
        <dbReference type="ChEBI" id="CHEBI:30616"/>
    </ligand>
</feature>
<dbReference type="EC" id="2.7.11.1" evidence="3"/>
<evidence type="ECO:0000256" key="14">
    <source>
        <dbReference type="ARBA" id="ARBA00022840"/>
    </source>
</evidence>
<dbReference type="CDD" id="cd14009">
    <property type="entry name" value="STKc_ATG1_ULK_like"/>
    <property type="match status" value="1"/>
</dbReference>
<dbReference type="GO" id="GO:0006914">
    <property type="term" value="P:autophagy"/>
    <property type="evidence" value="ECO:0007669"/>
    <property type="project" value="UniProtKB-KW"/>
</dbReference>
<feature type="compositionally biased region" description="Pro residues" evidence="25">
    <location>
        <begin position="71"/>
        <end position="80"/>
    </location>
</feature>
<comment type="caution">
    <text evidence="28">The sequence shown here is derived from an EMBL/GenBank/DDBJ whole genome shotgun (WGS) entry which is preliminary data.</text>
</comment>
<name>A0A364MTN8_STELY</name>
<feature type="domain" description="Protein kinase" evidence="27">
    <location>
        <begin position="1919"/>
        <end position="2230"/>
    </location>
</feature>
<dbReference type="FunFam" id="2.60.40.1910:FF:000004">
    <property type="entry name" value="Aminopeptidase"/>
    <property type="match status" value="1"/>
</dbReference>
<comment type="catalytic activity">
    <reaction evidence="20">
        <text>L-seryl-[protein] + ATP = O-phospho-L-seryl-[protein] + ADP + H(+)</text>
        <dbReference type="Rhea" id="RHEA:17989"/>
        <dbReference type="Rhea" id="RHEA-COMP:9863"/>
        <dbReference type="Rhea" id="RHEA-COMP:11604"/>
        <dbReference type="ChEBI" id="CHEBI:15378"/>
        <dbReference type="ChEBI" id="CHEBI:29999"/>
        <dbReference type="ChEBI" id="CHEBI:30616"/>
        <dbReference type="ChEBI" id="CHEBI:83421"/>
        <dbReference type="ChEBI" id="CHEBI:456216"/>
        <dbReference type="EC" id="2.7.11.1"/>
    </reaction>
</comment>
<feature type="transmembrane region" description="Helical" evidence="26">
    <location>
        <begin position="1514"/>
        <end position="1534"/>
    </location>
</feature>
<evidence type="ECO:0000256" key="10">
    <source>
        <dbReference type="ARBA" id="ARBA00022741"/>
    </source>
</evidence>
<protein>
    <recommendedName>
        <fullName evidence="3">non-specific serine/threonine protein kinase</fullName>
        <ecNumber evidence="3">2.7.11.1</ecNumber>
    </recommendedName>
    <alternativeName>
        <fullName evidence="18">Autophagy-related protein 1</fullName>
    </alternativeName>
</protein>
<keyword evidence="9 22" id="KW-0479">Metal-binding</keyword>
<keyword evidence="8" id="KW-0808">Transferase</keyword>
<dbReference type="PANTHER" id="PTHR11533:SF174">
    <property type="entry name" value="PUROMYCIN-SENSITIVE AMINOPEPTIDASE-RELATED"/>
    <property type="match status" value="1"/>
</dbReference>
<dbReference type="PROSITE" id="PS00108">
    <property type="entry name" value="PROTEIN_KINASE_ST"/>
    <property type="match status" value="1"/>
</dbReference>
<feature type="region of interest" description="Disordered" evidence="25">
    <location>
        <begin position="2439"/>
        <end position="2494"/>
    </location>
</feature>
<dbReference type="STRING" id="183478.A0A364MTN8"/>
<dbReference type="GO" id="GO:0043171">
    <property type="term" value="P:peptide catabolic process"/>
    <property type="evidence" value="ECO:0007669"/>
    <property type="project" value="TreeGrafter"/>
</dbReference>
<dbReference type="InterPro" id="IPR048941">
    <property type="entry name" value="ATG1-like_MIT2"/>
</dbReference>
<dbReference type="InterPro" id="IPR011009">
    <property type="entry name" value="Kinase-like_dom_sf"/>
</dbReference>
<dbReference type="InterPro" id="IPR017441">
    <property type="entry name" value="Protein_kinase_ATP_BS"/>
</dbReference>
<dbReference type="FunFam" id="1.10.510.10:FF:000817">
    <property type="entry name" value="Serine/threonine-protein kinase ATG1"/>
    <property type="match status" value="1"/>
</dbReference>
<dbReference type="Gene3D" id="1.10.390.10">
    <property type="entry name" value="Neutral Protease Domain 2"/>
    <property type="match status" value="1"/>
</dbReference>
<keyword evidence="6" id="KW-0723">Serine/threonine-protein kinase</keyword>
<feature type="region of interest" description="Disordered" evidence="25">
    <location>
        <begin position="2835"/>
        <end position="2870"/>
    </location>
</feature>
<evidence type="ECO:0000256" key="2">
    <source>
        <dbReference type="ARBA" id="ARBA00010136"/>
    </source>
</evidence>
<evidence type="ECO:0000256" key="22">
    <source>
        <dbReference type="PIRSR" id="PIRSR634016-3"/>
    </source>
</evidence>
<evidence type="ECO:0000256" key="19">
    <source>
        <dbReference type="ARBA" id="ARBA00047899"/>
    </source>
</evidence>
<feature type="compositionally biased region" description="Polar residues" evidence="25">
    <location>
        <begin position="2460"/>
        <end position="2469"/>
    </location>
</feature>
<evidence type="ECO:0000256" key="25">
    <source>
        <dbReference type="SAM" id="MobiDB-lite"/>
    </source>
</evidence>
<evidence type="ECO:0000256" key="8">
    <source>
        <dbReference type="ARBA" id="ARBA00022679"/>
    </source>
</evidence>
<dbReference type="GO" id="GO:0005524">
    <property type="term" value="F:ATP binding"/>
    <property type="evidence" value="ECO:0007669"/>
    <property type="project" value="UniProtKB-UniRule"/>
</dbReference>
<dbReference type="InterPro" id="IPR001930">
    <property type="entry name" value="Peptidase_M1"/>
</dbReference>
<evidence type="ECO:0000256" key="15">
    <source>
        <dbReference type="ARBA" id="ARBA00022927"/>
    </source>
</evidence>
<keyword evidence="26" id="KW-1133">Transmembrane helix</keyword>
<dbReference type="GO" id="GO:0034045">
    <property type="term" value="C:phagophore assembly site membrane"/>
    <property type="evidence" value="ECO:0007669"/>
    <property type="project" value="UniProtKB-SubCell"/>
</dbReference>
<dbReference type="InterPro" id="IPR034016">
    <property type="entry name" value="M1_APN-typ"/>
</dbReference>
<dbReference type="PROSITE" id="PS00107">
    <property type="entry name" value="PROTEIN_KINASE_ATP"/>
    <property type="match status" value="1"/>
</dbReference>
<feature type="region of interest" description="Disordered" evidence="25">
    <location>
        <begin position="1887"/>
        <end position="1913"/>
    </location>
</feature>
<proteinExistence type="inferred from homology"/>
<feature type="region of interest" description="Disordered" evidence="25">
    <location>
        <begin position="2712"/>
        <end position="2734"/>
    </location>
</feature>
<feature type="compositionally biased region" description="Polar residues" evidence="25">
    <location>
        <begin position="2477"/>
        <end position="2494"/>
    </location>
</feature>